<protein>
    <submittedName>
        <fullName evidence="1">Uncharacterized protein</fullName>
    </submittedName>
</protein>
<name>A0A8S5PDA9_9CAUD</name>
<organism evidence="1">
    <name type="scientific">Siphoviridae sp. ctmpG14</name>
    <dbReference type="NCBI Taxonomy" id="2825654"/>
    <lineage>
        <taxon>Viruses</taxon>
        <taxon>Duplodnaviria</taxon>
        <taxon>Heunggongvirae</taxon>
        <taxon>Uroviricota</taxon>
        <taxon>Caudoviricetes</taxon>
    </lineage>
</organism>
<dbReference type="EMBL" id="BK015384">
    <property type="protein sequence ID" value="DAE04196.1"/>
    <property type="molecule type" value="Genomic_DNA"/>
</dbReference>
<reference evidence="1" key="1">
    <citation type="journal article" date="2021" name="Proc. Natl. Acad. Sci. U.S.A.">
        <title>A Catalog of Tens of Thousands of Viruses from Human Metagenomes Reveals Hidden Associations with Chronic Diseases.</title>
        <authorList>
            <person name="Tisza M.J."/>
            <person name="Buck C.B."/>
        </authorList>
    </citation>
    <scope>NUCLEOTIDE SEQUENCE</scope>
    <source>
        <strain evidence="1">CtmpG14</strain>
    </source>
</reference>
<accession>A0A8S5PDA9</accession>
<proteinExistence type="predicted"/>
<evidence type="ECO:0000313" key="1">
    <source>
        <dbReference type="EMBL" id="DAE04196.1"/>
    </source>
</evidence>
<sequence length="30" mass="3352">MIGWNMLIFVLPASYHLGIMSISKQTQQGS</sequence>